<organism evidence="2 3">
    <name type="scientific">Lachnellula arida</name>
    <dbReference type="NCBI Taxonomy" id="1316785"/>
    <lineage>
        <taxon>Eukaryota</taxon>
        <taxon>Fungi</taxon>
        <taxon>Dikarya</taxon>
        <taxon>Ascomycota</taxon>
        <taxon>Pezizomycotina</taxon>
        <taxon>Leotiomycetes</taxon>
        <taxon>Helotiales</taxon>
        <taxon>Lachnaceae</taxon>
        <taxon>Lachnellula</taxon>
    </lineage>
</organism>
<dbReference type="PANTHER" id="PTHR42791:SF2">
    <property type="entry name" value="N-ACETYLTRANSFERASE DOMAIN-CONTAINING PROTEIN"/>
    <property type="match status" value="1"/>
</dbReference>
<accession>A0A8T9B679</accession>
<dbReference type="InterPro" id="IPR052523">
    <property type="entry name" value="Trichothecene_AcTrans"/>
</dbReference>
<name>A0A8T9B679_9HELO</name>
<dbReference type="SUPFAM" id="SSF55729">
    <property type="entry name" value="Acyl-CoA N-acyltransferases (Nat)"/>
    <property type="match status" value="1"/>
</dbReference>
<keyword evidence="3" id="KW-1185">Reference proteome</keyword>
<dbReference type="AlphaFoldDB" id="A0A8T9B679"/>
<evidence type="ECO:0000259" key="1">
    <source>
        <dbReference type="PROSITE" id="PS51186"/>
    </source>
</evidence>
<dbReference type="Pfam" id="PF13673">
    <property type="entry name" value="Acetyltransf_10"/>
    <property type="match status" value="1"/>
</dbReference>
<dbReference type="GO" id="GO:0016747">
    <property type="term" value="F:acyltransferase activity, transferring groups other than amino-acyl groups"/>
    <property type="evidence" value="ECO:0007669"/>
    <property type="project" value="InterPro"/>
</dbReference>
<sequence>MSNFPLAPASISDTNELGHLIALAYKNNPIQRTLMPFTLRGAYWGAWLAHDFLRAGEVYFNTGYHVCSSSKIVAFAKVRYPGPVDSKGDFEGELPEGTDMKILGHWFENIDAYHEKHASYEKDYCIPSSPPTSPFPSPNPTQTPCQVLKLTANPDLHVLCVHPSYQRQGLGKKLLTRFLADADKEHARVYLQATALGHPLYVRCGWVDVEDMVTRTPEGAVVWKCMMREPGAGE</sequence>
<dbReference type="CDD" id="cd04301">
    <property type="entry name" value="NAT_SF"/>
    <property type="match status" value="1"/>
</dbReference>
<gene>
    <name evidence="2" type="ORF">LARI1_G007054</name>
</gene>
<evidence type="ECO:0000313" key="2">
    <source>
        <dbReference type="EMBL" id="TVY14059.1"/>
    </source>
</evidence>
<evidence type="ECO:0000313" key="3">
    <source>
        <dbReference type="Proteomes" id="UP000469559"/>
    </source>
</evidence>
<dbReference type="OrthoDB" id="2832510at2759"/>
<dbReference type="Gene3D" id="3.40.630.30">
    <property type="match status" value="1"/>
</dbReference>
<feature type="domain" description="N-acetyltransferase" evidence="1">
    <location>
        <begin position="92"/>
        <end position="228"/>
    </location>
</feature>
<comment type="caution">
    <text evidence="2">The sequence shown here is derived from an EMBL/GenBank/DDBJ whole genome shotgun (WGS) entry which is preliminary data.</text>
</comment>
<protein>
    <recommendedName>
        <fullName evidence="1">N-acetyltransferase domain-containing protein</fullName>
    </recommendedName>
</protein>
<dbReference type="Proteomes" id="UP000469559">
    <property type="component" value="Unassembled WGS sequence"/>
</dbReference>
<dbReference type="InterPro" id="IPR016181">
    <property type="entry name" value="Acyl_CoA_acyltransferase"/>
</dbReference>
<dbReference type="InterPro" id="IPR000182">
    <property type="entry name" value="GNAT_dom"/>
</dbReference>
<dbReference type="PROSITE" id="PS51186">
    <property type="entry name" value="GNAT"/>
    <property type="match status" value="1"/>
</dbReference>
<dbReference type="PANTHER" id="PTHR42791">
    <property type="entry name" value="GNAT FAMILY ACETYLTRANSFERASE"/>
    <property type="match status" value="1"/>
</dbReference>
<reference evidence="2 3" key="1">
    <citation type="submission" date="2018-05" db="EMBL/GenBank/DDBJ databases">
        <title>Whole genome sequencing for identification of molecular markers to develop diagnostic detection tools for the regulated plant pathogen Lachnellula willkommii.</title>
        <authorList>
            <person name="Giroux E."/>
            <person name="Bilodeau G."/>
        </authorList>
    </citation>
    <scope>NUCLEOTIDE SEQUENCE [LARGE SCALE GENOMIC DNA]</scope>
    <source>
        <strain evidence="2 3">CBS 203.66</strain>
    </source>
</reference>
<proteinExistence type="predicted"/>
<dbReference type="EMBL" id="QGMF01000777">
    <property type="protein sequence ID" value="TVY14059.1"/>
    <property type="molecule type" value="Genomic_DNA"/>
</dbReference>